<organism evidence="6 7">
    <name type="scientific">Halorubrum persicum</name>
    <dbReference type="NCBI Taxonomy" id="1383844"/>
    <lineage>
        <taxon>Archaea</taxon>
        <taxon>Methanobacteriati</taxon>
        <taxon>Methanobacteriota</taxon>
        <taxon>Stenosarchaea group</taxon>
        <taxon>Halobacteria</taxon>
        <taxon>Halobacteriales</taxon>
        <taxon>Haloferacaceae</taxon>
        <taxon>Halorubrum</taxon>
    </lineage>
</organism>
<keyword evidence="3" id="KW-0119">Carbohydrate metabolism</keyword>
<reference evidence="6 7" key="1">
    <citation type="journal article" date="2014" name="Front. Microbiol.">
        <title>Population and genomic analysis of the genus Halorubrum.</title>
        <authorList>
            <person name="Fullmer M.S."/>
            <person name="Soucy S.M."/>
            <person name="Swithers K.S."/>
            <person name="Makkay A.M."/>
            <person name="Wheeler R."/>
            <person name="Ventosa A."/>
            <person name="Gogarten J.P."/>
            <person name="Papke R.T."/>
        </authorList>
    </citation>
    <scope>NUCLEOTIDE SEQUENCE [LARGE SCALE GENOMIC DNA]</scope>
    <source>
        <strain evidence="6 7">C49</strain>
    </source>
</reference>
<dbReference type="GO" id="GO:0006020">
    <property type="term" value="P:inositol metabolic process"/>
    <property type="evidence" value="ECO:0007669"/>
    <property type="project" value="TreeGrafter"/>
</dbReference>
<evidence type="ECO:0000256" key="1">
    <source>
        <dbReference type="ARBA" id="ARBA00001273"/>
    </source>
</evidence>
<evidence type="ECO:0000256" key="2">
    <source>
        <dbReference type="ARBA" id="ARBA00013093"/>
    </source>
</evidence>
<feature type="binding site" evidence="5">
    <location>
        <position position="89"/>
    </location>
    <ligand>
        <name>Mg(2+)</name>
        <dbReference type="ChEBI" id="CHEBI:18420"/>
        <label>1</label>
        <note>catalytic</note>
    </ligand>
</feature>
<dbReference type="PRINTS" id="PR00377">
    <property type="entry name" value="IMPHPHTASES"/>
</dbReference>
<protein>
    <recommendedName>
        <fullName evidence="2">fructose-bisphosphatase</fullName>
        <ecNumber evidence="2">3.1.3.11</ecNumber>
    </recommendedName>
</protein>
<evidence type="ECO:0000313" key="6">
    <source>
        <dbReference type="EMBL" id="PHQ38604.1"/>
    </source>
</evidence>
<feature type="binding site" evidence="5">
    <location>
        <position position="86"/>
    </location>
    <ligand>
        <name>Mg(2+)</name>
        <dbReference type="ChEBI" id="CHEBI:18420"/>
        <label>1</label>
        <note>catalytic</note>
    </ligand>
</feature>
<dbReference type="EMBL" id="NHOA01000084">
    <property type="protein sequence ID" value="PHQ38604.1"/>
    <property type="molecule type" value="Genomic_DNA"/>
</dbReference>
<evidence type="ECO:0000256" key="4">
    <source>
        <dbReference type="ARBA" id="ARBA00038103"/>
    </source>
</evidence>
<keyword evidence="5" id="KW-0460">Magnesium</keyword>
<comment type="caution">
    <text evidence="6">The sequence shown here is derived from an EMBL/GenBank/DDBJ whole genome shotgun (WGS) entry which is preliminary data.</text>
</comment>
<evidence type="ECO:0000313" key="7">
    <source>
        <dbReference type="Proteomes" id="UP000222824"/>
    </source>
</evidence>
<accession>A0A2G1WHZ8</accession>
<dbReference type="CDD" id="cd01637">
    <property type="entry name" value="IMPase_like"/>
    <property type="match status" value="1"/>
</dbReference>
<dbReference type="PANTHER" id="PTHR20854">
    <property type="entry name" value="INOSITOL MONOPHOSPHATASE"/>
    <property type="match status" value="1"/>
</dbReference>
<dbReference type="OrthoDB" id="58111at2157"/>
<dbReference type="AlphaFoldDB" id="A0A2G1WHZ8"/>
<comment type="catalytic activity">
    <reaction evidence="1">
        <text>beta-D-fructose 1,6-bisphosphate + H2O = beta-D-fructose 6-phosphate + phosphate</text>
        <dbReference type="Rhea" id="RHEA:11064"/>
        <dbReference type="ChEBI" id="CHEBI:15377"/>
        <dbReference type="ChEBI" id="CHEBI:32966"/>
        <dbReference type="ChEBI" id="CHEBI:43474"/>
        <dbReference type="ChEBI" id="CHEBI:57634"/>
        <dbReference type="EC" id="3.1.3.11"/>
    </reaction>
</comment>
<keyword evidence="7" id="KW-1185">Reference proteome</keyword>
<proteinExistence type="inferred from homology"/>
<dbReference type="GO" id="GO:0007165">
    <property type="term" value="P:signal transduction"/>
    <property type="evidence" value="ECO:0007669"/>
    <property type="project" value="TreeGrafter"/>
</dbReference>
<dbReference type="EC" id="3.1.3.11" evidence="2"/>
<comment type="cofactor">
    <cofactor evidence="5">
        <name>Mg(2+)</name>
        <dbReference type="ChEBI" id="CHEBI:18420"/>
    </cofactor>
</comment>
<dbReference type="RefSeq" id="WP_099255447.1">
    <property type="nucleotide sequence ID" value="NZ_NHOA01000084.1"/>
</dbReference>
<dbReference type="SUPFAM" id="SSF56655">
    <property type="entry name" value="Carbohydrate phosphatase"/>
    <property type="match status" value="1"/>
</dbReference>
<dbReference type="InterPro" id="IPR000760">
    <property type="entry name" value="Inositol_monophosphatase-like"/>
</dbReference>
<gene>
    <name evidence="6" type="ORF">DJ69_09785</name>
</gene>
<dbReference type="Pfam" id="PF00459">
    <property type="entry name" value="Inositol_P"/>
    <property type="match status" value="1"/>
</dbReference>
<name>A0A2G1WHZ8_9EURY</name>
<evidence type="ECO:0000256" key="5">
    <source>
        <dbReference type="PIRSR" id="PIRSR600760-2"/>
    </source>
</evidence>
<keyword evidence="5" id="KW-0479">Metal-binding</keyword>
<feature type="binding site" evidence="5">
    <location>
        <position position="70"/>
    </location>
    <ligand>
        <name>Mg(2+)</name>
        <dbReference type="ChEBI" id="CHEBI:18420"/>
        <label>1</label>
        <note>catalytic</note>
    </ligand>
</feature>
<feature type="binding site" evidence="5">
    <location>
        <position position="88"/>
    </location>
    <ligand>
        <name>Mg(2+)</name>
        <dbReference type="ChEBI" id="CHEBI:18420"/>
        <label>1</label>
        <note>catalytic</note>
    </ligand>
</feature>
<sequence length="259" mass="27569">MTRPDIDDLAAVARGAVLAGGAELHERYQDGDDEATYGAHDVKAAADEAAEARMLPIVQHAFPDHAVFAEEAGEFAGSEPYRWIIDPLDGTNNFAAGLPTFASSAAVLRDGEPLVAAVHQPATGETYVARRGDGVRYGGEPTTAENDVEIAAATVATIVGRDVPRDPDLTRRAKSIRTSLEEQVKRVVSSWSPTVHSGLFARGRVQGLVQFHPDEEEQAVTELFASAAGGVTRREGPLYVAAVDEPTLATLWEAARPDS</sequence>
<dbReference type="GO" id="GO:0046872">
    <property type="term" value="F:metal ion binding"/>
    <property type="evidence" value="ECO:0007669"/>
    <property type="project" value="UniProtKB-KW"/>
</dbReference>
<dbReference type="Proteomes" id="UP000222824">
    <property type="component" value="Unassembled WGS sequence"/>
</dbReference>
<dbReference type="GO" id="GO:0008934">
    <property type="term" value="F:inositol monophosphate 1-phosphatase activity"/>
    <property type="evidence" value="ECO:0007669"/>
    <property type="project" value="TreeGrafter"/>
</dbReference>
<dbReference type="PANTHER" id="PTHR20854:SF4">
    <property type="entry name" value="INOSITOL-1-MONOPHOSPHATASE-RELATED"/>
    <property type="match status" value="1"/>
</dbReference>
<evidence type="ECO:0000256" key="3">
    <source>
        <dbReference type="ARBA" id="ARBA00023277"/>
    </source>
</evidence>
<dbReference type="Gene3D" id="3.30.540.10">
    <property type="entry name" value="Fructose-1,6-Bisphosphatase, subunit A, domain 1"/>
    <property type="match status" value="1"/>
</dbReference>
<comment type="similarity">
    <text evidence="4">Belongs to the inositol monophosphatase superfamily. FBPase class 4 family.</text>
</comment>
<dbReference type="GO" id="GO:0042132">
    <property type="term" value="F:fructose 1,6-bisphosphate 1-phosphatase activity"/>
    <property type="evidence" value="ECO:0007669"/>
    <property type="project" value="UniProtKB-EC"/>
</dbReference>